<dbReference type="Pfam" id="PF18600">
    <property type="entry name" value="Ezh2_MCSS_fung"/>
    <property type="match status" value="1"/>
</dbReference>
<dbReference type="InterPro" id="IPR046341">
    <property type="entry name" value="SET_dom_sf"/>
</dbReference>
<feature type="compositionally biased region" description="Polar residues" evidence="6">
    <location>
        <begin position="19"/>
        <end position="38"/>
    </location>
</feature>
<evidence type="ECO:0000256" key="2">
    <source>
        <dbReference type="ARBA" id="ARBA00022679"/>
    </source>
</evidence>
<feature type="region of interest" description="Disordered" evidence="6">
    <location>
        <begin position="1120"/>
        <end position="1139"/>
    </location>
</feature>
<evidence type="ECO:0000256" key="5">
    <source>
        <dbReference type="ARBA" id="ARBA00023163"/>
    </source>
</evidence>
<dbReference type="PANTHER" id="PTHR45747:SF4">
    <property type="entry name" value="HISTONE-LYSINE N-METHYLTRANSFERASE E(Z)"/>
    <property type="match status" value="1"/>
</dbReference>
<feature type="compositionally biased region" description="Polar residues" evidence="6">
    <location>
        <begin position="1161"/>
        <end position="1171"/>
    </location>
</feature>
<dbReference type="SUPFAM" id="SSF82199">
    <property type="entry name" value="SET domain"/>
    <property type="match status" value="1"/>
</dbReference>
<accession>A0A9Q0AQS7</accession>
<dbReference type="Pfam" id="PF00856">
    <property type="entry name" value="SET"/>
    <property type="match status" value="1"/>
</dbReference>
<dbReference type="GO" id="GO:0032259">
    <property type="term" value="P:methylation"/>
    <property type="evidence" value="ECO:0007669"/>
    <property type="project" value="UniProtKB-KW"/>
</dbReference>
<dbReference type="GO" id="GO:0046976">
    <property type="term" value="F:histone H3K27 methyltransferase activity"/>
    <property type="evidence" value="ECO:0007669"/>
    <property type="project" value="TreeGrafter"/>
</dbReference>
<dbReference type="EMBL" id="JAFIMR010000003">
    <property type="protein sequence ID" value="KAI1879914.1"/>
    <property type="molecule type" value="Genomic_DNA"/>
</dbReference>
<evidence type="ECO:0000313" key="9">
    <source>
        <dbReference type="EMBL" id="KAI1879914.1"/>
    </source>
</evidence>
<reference evidence="9" key="1">
    <citation type="submission" date="2021-03" db="EMBL/GenBank/DDBJ databases">
        <title>Revisited historic fungal species revealed as producer of novel bioactive compounds through whole genome sequencing and comparative genomics.</title>
        <authorList>
            <person name="Vignolle G.A."/>
            <person name="Hochenegger N."/>
            <person name="Mach R.L."/>
            <person name="Mach-Aigner A.R."/>
            <person name="Javad Rahimi M."/>
            <person name="Salim K.A."/>
            <person name="Chan C.M."/>
            <person name="Lim L.B.L."/>
            <person name="Cai F."/>
            <person name="Druzhinina I.S."/>
            <person name="U'Ren J.M."/>
            <person name="Derntl C."/>
        </authorList>
    </citation>
    <scope>NUCLEOTIDE SEQUENCE</scope>
    <source>
        <strain evidence="9">TUCIM 5799</strain>
    </source>
</reference>
<dbReference type="Gene3D" id="2.170.270.10">
    <property type="entry name" value="SET domain"/>
    <property type="match status" value="1"/>
</dbReference>
<dbReference type="Pfam" id="PF18601">
    <property type="entry name" value="EZH2_N"/>
    <property type="match status" value="1"/>
</dbReference>
<evidence type="ECO:0000256" key="4">
    <source>
        <dbReference type="ARBA" id="ARBA00023015"/>
    </source>
</evidence>
<dbReference type="SMART" id="SM00317">
    <property type="entry name" value="SET"/>
    <property type="match status" value="1"/>
</dbReference>
<feature type="compositionally biased region" description="Basic residues" evidence="6">
    <location>
        <begin position="1129"/>
        <end position="1138"/>
    </location>
</feature>
<dbReference type="InterPro" id="IPR040595">
    <property type="entry name" value="EZH2_N"/>
</dbReference>
<dbReference type="AlphaFoldDB" id="A0A9Q0AQS7"/>
<dbReference type="GO" id="GO:0005634">
    <property type="term" value="C:nucleus"/>
    <property type="evidence" value="ECO:0007669"/>
    <property type="project" value="TreeGrafter"/>
</dbReference>
<feature type="compositionally biased region" description="Polar residues" evidence="6">
    <location>
        <begin position="101"/>
        <end position="123"/>
    </location>
</feature>
<keyword evidence="3" id="KW-0949">S-adenosyl-L-methionine</keyword>
<evidence type="ECO:0000256" key="3">
    <source>
        <dbReference type="ARBA" id="ARBA00022691"/>
    </source>
</evidence>
<dbReference type="Proteomes" id="UP000829685">
    <property type="component" value="Unassembled WGS sequence"/>
</dbReference>
<name>A0A9Q0AQS7_9PEZI</name>
<dbReference type="InterPro" id="IPR045318">
    <property type="entry name" value="EZH1/2-like"/>
</dbReference>
<dbReference type="GO" id="GO:0003682">
    <property type="term" value="F:chromatin binding"/>
    <property type="evidence" value="ECO:0007669"/>
    <property type="project" value="TreeGrafter"/>
</dbReference>
<dbReference type="InterPro" id="IPR001214">
    <property type="entry name" value="SET_dom"/>
</dbReference>
<evidence type="ECO:0000256" key="6">
    <source>
        <dbReference type="SAM" id="MobiDB-lite"/>
    </source>
</evidence>
<dbReference type="InterPro" id="IPR026489">
    <property type="entry name" value="CXC_dom"/>
</dbReference>
<keyword evidence="10" id="KW-1185">Reference proteome</keyword>
<feature type="compositionally biased region" description="Basic residues" evidence="6">
    <location>
        <begin position="124"/>
        <end position="135"/>
    </location>
</feature>
<proteinExistence type="predicted"/>
<feature type="compositionally biased region" description="Basic residues" evidence="6">
    <location>
        <begin position="880"/>
        <end position="902"/>
    </location>
</feature>
<feature type="region of interest" description="Disordered" evidence="6">
    <location>
        <begin position="1150"/>
        <end position="1182"/>
    </location>
</feature>
<keyword evidence="4" id="KW-0805">Transcription regulation</keyword>
<dbReference type="PROSITE" id="PS51633">
    <property type="entry name" value="CXC"/>
    <property type="match status" value="1"/>
</dbReference>
<dbReference type="GO" id="GO:0031507">
    <property type="term" value="P:heterochromatin formation"/>
    <property type="evidence" value="ECO:0007669"/>
    <property type="project" value="TreeGrafter"/>
</dbReference>
<sequence length="1200" mass="133461">MAPDQVDLTALLSDESQASLLAHQNLTPHKPVSAQSRPPSQPGSHSRSRRPISPPALSRQTSASAQGEAGPMAPAALPRSNQASAQKPPRADGRAAALPVRTNTGSAVRNSQGITSPAQSTLHSAHRTPKLHQTPRKADWTADKVENQLRIFSRDIGKDSANLSARLLRTSWKRVAPEANHASRKNWFAEMKRVPPEASKGTVKIKLKHMGPGRTGKQEKRELYEVVGIKTDRDPVPRYGFHHVEISKNILSPNTMLNFVPHLRDLADEEEPKYRRWLENLESMDKTSGFATLSRQEKVHKTCQKERATTLLLYLQHWLDSMSIENCSKATLIRYMANQTDAVTPQQKSSILNSYSDEAGSPRSAKAVRMFTDAFDSVFNDADTWKEGAVTLRDVLLLDKSVDTIVDTKKWMKDTPSQVKPVEENTTVESFLETYALLGCLICCSHSCEHGEYGVDNERKRFSIEVIGGLEPLLRRKAVQGPASTNGDGIRKSHKPCGEDCYLNGRPGTRAKAWSETEIMLLKSLLATLSDTEIPVQCSTAVATGRPCWDVNRQLDKLDLSLPVSSPQAPVKVKPVHWYDRNKKMLLGDWQDQTITHEHQRKDHFDPCNHEGPCTRDNCECFRNGVMCERFCRCTPATCAIKFTGCACHSQGKTCLPKQKGERPCICVQLNRECDPALCGSCGAKDRANPVNAEDDNLYTHGCQNCALQRGKPKSLVLGKSTIANCGYGLFAAEDIAQEDFVIEYVGELISQDEGVRREARRGDVFNEESNSSYLFTLLEQEGIWVDAAIYGNLSRYINHQDDGGKGQGCNITPKILYVGGEYRIKFSAVRDIKAGDELFFNYGENFPNLTKKLLDEQHEDEKSKKRRAKEKNGNDAAKKPRGPRGPYKGKKRGRKPKKKAFAARIESDPEDDDDVTGEHAELEDPFPDIVFPKSRKRKHVSLETDSEEEEYRPEIVDSDAPSIAPARPTSRGKPRGRKRLDQGSAMRKTSGRNGLFGRALKNRLEDVGSDGTNPEDTPRRRGRKAHKIDDDSDEPIDDVIDAEYRESQGLLGHGRRSGGSARRTRGPADNGSVVDEDTPSRTRARRRMTRDAPDSSPLSAPDPAFDNVDFDAVALELNPPAPPVVAPPKKKRGRPRKVVVQEVVREEIQETDGYGEENSVGGSARSNNRSDFMINDSDASSTVVIDRSRVRKKPARYDD</sequence>
<evidence type="ECO:0000256" key="1">
    <source>
        <dbReference type="ARBA" id="ARBA00022603"/>
    </source>
</evidence>
<feature type="region of interest" description="Disordered" evidence="6">
    <location>
        <begin position="19"/>
        <end position="139"/>
    </location>
</feature>
<comment type="caution">
    <text evidence="9">The sequence shown here is derived from an EMBL/GenBank/DDBJ whole genome shotgun (WGS) entry which is preliminary data.</text>
</comment>
<keyword evidence="1" id="KW-0489">Methyltransferase</keyword>
<keyword evidence="2" id="KW-0808">Transferase</keyword>
<dbReference type="InterPro" id="IPR040968">
    <property type="entry name" value="EZH2_MCSS_fung"/>
</dbReference>
<feature type="compositionally biased region" description="Acidic residues" evidence="6">
    <location>
        <begin position="1031"/>
        <end position="1042"/>
    </location>
</feature>
<feature type="compositionally biased region" description="Low complexity" evidence="6">
    <location>
        <begin position="1095"/>
        <end position="1105"/>
    </location>
</feature>
<feature type="domain" description="SET" evidence="7">
    <location>
        <begin position="714"/>
        <end position="844"/>
    </location>
</feature>
<keyword evidence="5" id="KW-0804">Transcription</keyword>
<feature type="domain" description="CXC" evidence="8">
    <location>
        <begin position="582"/>
        <end position="699"/>
    </location>
</feature>
<dbReference type="PROSITE" id="PS50280">
    <property type="entry name" value="SET"/>
    <property type="match status" value="1"/>
</dbReference>
<dbReference type="PANTHER" id="PTHR45747">
    <property type="entry name" value="HISTONE-LYSINE N-METHYLTRANSFERASE E(Z)"/>
    <property type="match status" value="1"/>
</dbReference>
<dbReference type="InterPro" id="IPR048360">
    <property type="entry name" value="Ezh2_CXC_fung"/>
</dbReference>
<protein>
    <submittedName>
        <fullName evidence="9">Uncharacterized protein</fullName>
    </submittedName>
</protein>
<organism evidence="9 10">
    <name type="scientific">Neoarthrinium moseri</name>
    <dbReference type="NCBI Taxonomy" id="1658444"/>
    <lineage>
        <taxon>Eukaryota</taxon>
        <taxon>Fungi</taxon>
        <taxon>Dikarya</taxon>
        <taxon>Ascomycota</taxon>
        <taxon>Pezizomycotina</taxon>
        <taxon>Sordariomycetes</taxon>
        <taxon>Xylariomycetidae</taxon>
        <taxon>Amphisphaeriales</taxon>
        <taxon>Apiosporaceae</taxon>
        <taxon>Neoarthrinium</taxon>
    </lineage>
</organism>
<dbReference type="Pfam" id="PF21509">
    <property type="entry name" value="Ezh2-like__CXC_fung"/>
    <property type="match status" value="1"/>
</dbReference>
<evidence type="ECO:0000259" key="7">
    <source>
        <dbReference type="PROSITE" id="PS50280"/>
    </source>
</evidence>
<gene>
    <name evidence="9" type="ORF">JX265_001535</name>
</gene>
<evidence type="ECO:0000313" key="10">
    <source>
        <dbReference type="Proteomes" id="UP000829685"/>
    </source>
</evidence>
<feature type="region of interest" description="Disordered" evidence="6">
    <location>
        <begin position="857"/>
        <end position="1107"/>
    </location>
</feature>
<evidence type="ECO:0000259" key="8">
    <source>
        <dbReference type="PROSITE" id="PS51633"/>
    </source>
</evidence>